<dbReference type="InterPro" id="IPR015943">
    <property type="entry name" value="WD40/YVTN_repeat-like_dom_sf"/>
</dbReference>
<organism evidence="1">
    <name type="scientific">marine sediment metagenome</name>
    <dbReference type="NCBI Taxonomy" id="412755"/>
    <lineage>
        <taxon>unclassified sequences</taxon>
        <taxon>metagenomes</taxon>
        <taxon>ecological metagenomes</taxon>
    </lineage>
</organism>
<dbReference type="Gene3D" id="2.130.10.10">
    <property type="entry name" value="YVTN repeat-like/Quinoprotein amine dehydrogenase"/>
    <property type="match status" value="1"/>
</dbReference>
<dbReference type="AlphaFoldDB" id="X0YAY2"/>
<feature type="non-terminal residue" evidence="1">
    <location>
        <position position="1"/>
    </location>
</feature>
<comment type="caution">
    <text evidence="1">The sequence shown here is derived from an EMBL/GenBank/DDBJ whole genome shotgun (WGS) entry which is preliminary data.</text>
</comment>
<dbReference type="SUPFAM" id="SSF63829">
    <property type="entry name" value="Calcium-dependent phosphotriesterase"/>
    <property type="match status" value="1"/>
</dbReference>
<evidence type="ECO:0008006" key="2">
    <source>
        <dbReference type="Google" id="ProtNLM"/>
    </source>
</evidence>
<accession>X0YAY2</accession>
<evidence type="ECO:0000313" key="1">
    <source>
        <dbReference type="EMBL" id="GAG34011.1"/>
    </source>
</evidence>
<gene>
    <name evidence="1" type="ORF">S01H1_74079</name>
</gene>
<proteinExistence type="predicted"/>
<dbReference type="EMBL" id="BARS01049531">
    <property type="protein sequence ID" value="GAG34011.1"/>
    <property type="molecule type" value="Genomic_DNA"/>
</dbReference>
<protein>
    <recommendedName>
        <fullName evidence="2">SMP-30/Gluconolactonase/LRE-like region domain-containing protein</fullName>
    </recommendedName>
</protein>
<sequence length="241" mass="26508">TAEPLDGAAVPGRREAARYQWAEYLDGVDVTALAPEGDAMWLGLGPARHEGDEEPPGTLVRMDIATGGRVAYSPPDGPPWVHDIAIDAEGTKWLVSYAGVIRFDGEECESYEEDGGQSDDEYYSGGYGVHAVAVDSTGQIWCADGSFNGDRAGQGVMVFNGREWRRLTGPEIEGWRPLFLRRTWVDQILPDAEGGVWLLEARRDGGLLLHYRGGGQWRAYTQFYDDVYPRPNAAAIDKEGR</sequence>
<name>X0YAY2_9ZZZZ</name>
<reference evidence="1" key="1">
    <citation type="journal article" date="2014" name="Front. Microbiol.">
        <title>High frequency of phylogenetically diverse reductive dehalogenase-homologous genes in deep subseafloor sedimentary metagenomes.</title>
        <authorList>
            <person name="Kawai M."/>
            <person name="Futagami T."/>
            <person name="Toyoda A."/>
            <person name="Takaki Y."/>
            <person name="Nishi S."/>
            <person name="Hori S."/>
            <person name="Arai W."/>
            <person name="Tsubouchi T."/>
            <person name="Morono Y."/>
            <person name="Uchiyama I."/>
            <person name="Ito T."/>
            <person name="Fujiyama A."/>
            <person name="Inagaki F."/>
            <person name="Takami H."/>
        </authorList>
    </citation>
    <scope>NUCLEOTIDE SEQUENCE</scope>
    <source>
        <strain evidence="1">Expedition CK06-06</strain>
    </source>
</reference>
<feature type="non-terminal residue" evidence="1">
    <location>
        <position position="241"/>
    </location>
</feature>